<dbReference type="CDD" id="cd14484">
    <property type="entry name" value="SPX_GDE1_like"/>
    <property type="match status" value="1"/>
</dbReference>
<feature type="domain" description="SPX" evidence="6">
    <location>
        <begin position="1"/>
        <end position="233"/>
    </location>
</feature>
<dbReference type="PROSITE" id="PS51382">
    <property type="entry name" value="SPX"/>
    <property type="match status" value="1"/>
</dbReference>
<dbReference type="KEGG" id="erc:Ecym_7094"/>
<dbReference type="GeneID" id="11471235"/>
<dbReference type="InterPro" id="IPR051578">
    <property type="entry name" value="GDPD"/>
</dbReference>
<feature type="repeat" description="ANK" evidence="4">
    <location>
        <begin position="553"/>
        <end position="585"/>
    </location>
</feature>
<dbReference type="Pfam" id="PF03105">
    <property type="entry name" value="SPX"/>
    <property type="match status" value="2"/>
</dbReference>
<gene>
    <name evidence="8" type="ordered locus">Ecym_7094</name>
</gene>
<evidence type="ECO:0000256" key="3">
    <source>
        <dbReference type="ARBA" id="ARBA00023043"/>
    </source>
</evidence>
<dbReference type="eggNOG" id="KOG2421">
    <property type="taxonomic scope" value="Eukaryota"/>
</dbReference>
<dbReference type="STRING" id="931890.G8JVT1"/>
<dbReference type="FunCoup" id="G8JVT1">
    <property type="interactions" value="171"/>
</dbReference>
<dbReference type="InterPro" id="IPR017946">
    <property type="entry name" value="PLC-like_Pdiesterase_TIM-brl"/>
</dbReference>
<dbReference type="Pfam" id="PF12796">
    <property type="entry name" value="Ank_2"/>
    <property type="match status" value="1"/>
</dbReference>
<evidence type="ECO:0000313" key="8">
    <source>
        <dbReference type="EMBL" id="AET40946.1"/>
    </source>
</evidence>
<dbReference type="PROSITE" id="PS51704">
    <property type="entry name" value="GP_PDE"/>
    <property type="match status" value="1"/>
</dbReference>
<evidence type="ECO:0000256" key="2">
    <source>
        <dbReference type="ARBA" id="ARBA00022801"/>
    </source>
</evidence>
<dbReference type="eggNOG" id="KOG0504">
    <property type="taxonomic scope" value="Eukaryota"/>
</dbReference>
<dbReference type="PANTHER" id="PTHR22958">
    <property type="entry name" value="GLYCEROPHOSPHORYL DIESTER PHOSPHODIESTERASE"/>
    <property type="match status" value="1"/>
</dbReference>
<dbReference type="PROSITE" id="PS50297">
    <property type="entry name" value="ANK_REP_REGION"/>
    <property type="match status" value="2"/>
</dbReference>
<dbReference type="EMBL" id="CP002503">
    <property type="protein sequence ID" value="AET40946.1"/>
    <property type="molecule type" value="Genomic_DNA"/>
</dbReference>
<dbReference type="SUPFAM" id="SSF48403">
    <property type="entry name" value="Ankyrin repeat"/>
    <property type="match status" value="1"/>
</dbReference>
<dbReference type="GO" id="GO:0047389">
    <property type="term" value="F:glycerophosphocholine phosphodiesterase activity"/>
    <property type="evidence" value="ECO:0007669"/>
    <property type="project" value="EnsemblFungi"/>
</dbReference>
<feature type="domain" description="GP-PDE" evidence="7">
    <location>
        <begin position="986"/>
        <end position="1330"/>
    </location>
</feature>
<evidence type="ECO:0000256" key="5">
    <source>
        <dbReference type="SAM" id="MobiDB-lite"/>
    </source>
</evidence>
<dbReference type="HOGENOM" id="CLU_005444_1_0_1"/>
<dbReference type="Pfam" id="PF03009">
    <property type="entry name" value="GDPD"/>
    <property type="match status" value="1"/>
</dbReference>
<feature type="repeat" description="ANK" evidence="4">
    <location>
        <begin position="587"/>
        <end position="619"/>
    </location>
</feature>
<dbReference type="InterPro" id="IPR004331">
    <property type="entry name" value="SPX_dom"/>
</dbReference>
<evidence type="ECO:0000259" key="7">
    <source>
        <dbReference type="PROSITE" id="PS51704"/>
    </source>
</evidence>
<dbReference type="InterPro" id="IPR002110">
    <property type="entry name" value="Ankyrin_rpt"/>
</dbReference>
<evidence type="ECO:0000256" key="4">
    <source>
        <dbReference type="PROSITE-ProRule" id="PRU00023"/>
    </source>
</evidence>
<dbReference type="PANTHER" id="PTHR22958:SF1">
    <property type="entry name" value="GLYCEROPHOSPHOCHOLINE PHOSPHODIESTERASE GPCPD1"/>
    <property type="match status" value="1"/>
</dbReference>
<evidence type="ECO:0000259" key="6">
    <source>
        <dbReference type="PROSITE" id="PS51382"/>
    </source>
</evidence>
<evidence type="ECO:0000256" key="1">
    <source>
        <dbReference type="ARBA" id="ARBA00022737"/>
    </source>
</evidence>
<proteinExistence type="predicted"/>
<dbReference type="SUPFAM" id="SSF51695">
    <property type="entry name" value="PLC-like phosphodiesterases"/>
    <property type="match status" value="1"/>
</dbReference>
<reference evidence="9" key="1">
    <citation type="journal article" date="2012" name="G3 (Bethesda)">
        <title>Pichia sorbitophila, an interspecies yeast hybrid reveals early steps of genome resolution following polyploidization.</title>
        <authorList>
            <person name="Leh Louis V."/>
            <person name="Despons L."/>
            <person name="Friedrich A."/>
            <person name="Martin T."/>
            <person name="Durrens P."/>
            <person name="Casaregola S."/>
            <person name="Neuveglise C."/>
            <person name="Fairhead C."/>
            <person name="Marck C."/>
            <person name="Cruz J.A."/>
            <person name="Straub M.L."/>
            <person name="Kugler V."/>
            <person name="Sacerdot C."/>
            <person name="Uzunov Z."/>
            <person name="Thierry A."/>
            <person name="Weiss S."/>
            <person name="Bleykasten C."/>
            <person name="De Montigny J."/>
            <person name="Jacques N."/>
            <person name="Jung P."/>
            <person name="Lemaire M."/>
            <person name="Mallet S."/>
            <person name="Morel G."/>
            <person name="Richard G.F."/>
            <person name="Sarkar A."/>
            <person name="Savel G."/>
            <person name="Schacherer J."/>
            <person name="Seret M.L."/>
            <person name="Talla E."/>
            <person name="Samson G."/>
            <person name="Jubin C."/>
            <person name="Poulain J."/>
            <person name="Vacherie B."/>
            <person name="Barbe V."/>
            <person name="Pelletier E."/>
            <person name="Sherman D.J."/>
            <person name="Westhof E."/>
            <person name="Weissenbach J."/>
            <person name="Baret P.V."/>
            <person name="Wincker P."/>
            <person name="Gaillardin C."/>
            <person name="Dujon B."/>
            <person name="Souciet J.L."/>
        </authorList>
    </citation>
    <scope>NUCLEOTIDE SEQUENCE [LARGE SCALE GENOMIC DNA]</scope>
    <source>
        <strain evidence="9">CBS 270.75 / DBVPG 7215 / KCTC 17166 / NRRL Y-17582</strain>
    </source>
</reference>
<keyword evidence="2" id="KW-0378">Hydrolase</keyword>
<dbReference type="GO" id="GO:0046475">
    <property type="term" value="P:glycerophospholipid catabolic process"/>
    <property type="evidence" value="ECO:0007669"/>
    <property type="project" value="EnsemblFungi"/>
</dbReference>
<evidence type="ECO:0000313" key="9">
    <source>
        <dbReference type="Proteomes" id="UP000006790"/>
    </source>
</evidence>
<name>G8JVT1_ERECY</name>
<dbReference type="PROSITE" id="PS50088">
    <property type="entry name" value="ANK_REPEAT"/>
    <property type="match status" value="2"/>
</dbReference>
<dbReference type="Proteomes" id="UP000006790">
    <property type="component" value="Chromosome 7"/>
</dbReference>
<dbReference type="RefSeq" id="XP_003647763.1">
    <property type="nucleotide sequence ID" value="XM_003647715.1"/>
</dbReference>
<dbReference type="SMART" id="SM00248">
    <property type="entry name" value="ANK"/>
    <property type="match status" value="6"/>
</dbReference>
<dbReference type="InterPro" id="IPR057506">
    <property type="entry name" value="C2_GPCPD1"/>
</dbReference>
<dbReference type="InParanoid" id="G8JVT1"/>
<dbReference type="OMA" id="WTPMEHA"/>
<organism evidence="8 9">
    <name type="scientific">Eremothecium cymbalariae (strain CBS 270.75 / DBVPG 7215 / KCTC 17166 / NRRL Y-17582)</name>
    <name type="common">Yeast</name>
    <dbReference type="NCBI Taxonomy" id="931890"/>
    <lineage>
        <taxon>Eukaryota</taxon>
        <taxon>Fungi</taxon>
        <taxon>Dikarya</taxon>
        <taxon>Ascomycota</taxon>
        <taxon>Saccharomycotina</taxon>
        <taxon>Saccharomycetes</taxon>
        <taxon>Saccharomycetales</taxon>
        <taxon>Saccharomycetaceae</taxon>
        <taxon>Eremothecium</taxon>
    </lineage>
</organism>
<dbReference type="InterPro" id="IPR036770">
    <property type="entry name" value="Ankyrin_rpt-contain_sf"/>
</dbReference>
<protein>
    <submittedName>
        <fullName evidence="8">Uncharacterized protein</fullName>
    </submittedName>
</protein>
<dbReference type="Gene3D" id="3.20.20.190">
    <property type="entry name" value="Phosphatidylinositol (PI) phosphodiesterase"/>
    <property type="match status" value="1"/>
</dbReference>
<dbReference type="eggNOG" id="KOG1162">
    <property type="taxonomic scope" value="Eukaryota"/>
</dbReference>
<keyword evidence="1" id="KW-0677">Repeat</keyword>
<keyword evidence="9" id="KW-1185">Reference proteome</keyword>
<keyword evidence="3 4" id="KW-0040">ANK repeat</keyword>
<dbReference type="InterPro" id="IPR030395">
    <property type="entry name" value="GP_PDE_dom"/>
</dbReference>
<feature type="region of interest" description="Disordered" evidence="5">
    <location>
        <begin position="1071"/>
        <end position="1100"/>
    </location>
</feature>
<dbReference type="Pfam" id="PF25329">
    <property type="entry name" value="C2_GDE1"/>
    <property type="match status" value="2"/>
</dbReference>
<sequence>MKFGKTFPNHQVPEWSHKYVNYKALKKVIKEITSLQGDLYKQKHKNDVRNGDNPVSVKRRDTSNVEERYLNHPEVKKLLASFFFALDRDIEKVDNFYNMEFMEYDRRLRKLLSSPQFTDLTSLPLMGTHINSSVTNYGVIQQPVPHVGSYTCNVAGNGIGRATDYSHVDQVYVQANPTEESDTLAEVLNILIELRSHFRNLKWYGELNKRAFTKILKKLDKKAGSNQQHSYLQARIMPLDFSNDAEVVKDLSVINEILDRISPRVRDLQARLRNDDKRIFKDSTSPIDSLSQLIEKDDGAGLINELTSIYRSVVLIPTRVLVTILNKSALSQSFKCVDEVLEIIPTLGDPSDINSRNFFHHHVIALGKKHKSILEHRNDLNSLLTDCLDFEAAIPPDTNARLLGAFGPDGVNSDDSPASLSHILQQLPAHLRPSLLQRDNYKRTPLHYSAQFGLVEVTRIIIEYLKEWGAWNADIAIDDVQTWGDSEGFTPLHLAVIGTHALTVTTMVSFMSPGKSVKTPRLLHLATRLNSPALIDSLLSVNGFDINHQDAETSETPLYVACKLDLYEAAKALIKRGANMEIGEKLFGWTPIFIAVTEGYARIVKLLIDNGAKHDIFDESGWTPMEHAALRGHLEIAEMVKITNNKAITRPKFASNWSTPTKPGDSITLLSASTNTSESTLGSDARGISLSPNNSNEFYKLRVTSSSSIDKISESNKGKQKKLLKSQLSSGKIPTVKDNNLPQPVKSFGHNFLQKNESVIMVTLGTNDSRTKIPVVSLNRVPVSKVSSTELDTALSLMVTCKEDLDQQPVILDLPLDENLDSINFKVPHKHDSSYVIFFDIVPTYGYALSDKCNKADKNVQLSNSNNNGSTQTEYQMDLAAKHPSEHINRTGAYLQQGSQLCQETPQNKQGSKILGRAVAFLDSATKAVGTNKCSIAETIVVPIIGSDSLEILGTVCFNFLIATPFLHRNLSLGPAETYWKSLVSTRVIGHRGLGKNMNTKKSLQLGENTIESFIAAASLGASYVEFDVQLTKDSIPVVYHDFLVAESGVDIPMHELTLEQFLNLSNADRHNGQLRNSANKPGAGNSRNPSRRRLSMDDSSAEAIKRSLMMLGEDEETDNDLTTIYRDRMRLTRTFKKTAFKANSRGHAIASNFATLEELFKKIPQNVGFNIECKYPMVDEAEEEHISPVAIELNHWVDTVLQVVYENAGGRDVIFSSFQPNICIMLSLKQPSFPILFLTEGGKVRRCDMRAASLQNAIRLAHRWNLLGIVSAADPIVIAPRLAQIVKSSGLVCVTYGVQNNDPETARIEMDAGVDAVIVDSVLAVRKGLTKNADDLEEETTDSTNV</sequence>
<dbReference type="PROSITE" id="PS50007">
    <property type="entry name" value="PIPLC_X_DOMAIN"/>
    <property type="match status" value="1"/>
</dbReference>
<accession>G8JVT1</accession>
<dbReference type="OrthoDB" id="197419at2759"/>
<dbReference type="Gene3D" id="1.25.40.20">
    <property type="entry name" value="Ankyrin repeat-containing domain"/>
    <property type="match status" value="1"/>
</dbReference>